<dbReference type="InterPro" id="IPR032710">
    <property type="entry name" value="NTF2-like_dom_sf"/>
</dbReference>
<sequence>MTQDVLALLIQNEQKLHHAKTRSQKTLLEKLLHRDFFEIGRSGQRYDREHVIRALVMETDDQKIQSDDFALSVVDDACVLLTYRSFTVDEQGRIGRQTLRTSLWVKRTSETTDWQMRFHQGTLTDENSGRVGSEE</sequence>
<dbReference type="SUPFAM" id="SSF54427">
    <property type="entry name" value="NTF2-like"/>
    <property type="match status" value="1"/>
</dbReference>
<accession>A0ABM7VVE4</accession>
<gene>
    <name evidence="2" type="ORF">PDTA9734_26560</name>
</gene>
<dbReference type="EMBL" id="AP025334">
    <property type="protein sequence ID" value="BDD51169.1"/>
    <property type="molecule type" value="Genomic_DNA"/>
</dbReference>
<dbReference type="InterPro" id="IPR027843">
    <property type="entry name" value="DUF4440"/>
</dbReference>
<organism evidence="2 3">
    <name type="scientific">Phytobacter diazotrophicus</name>
    <dbReference type="NCBI Taxonomy" id="395631"/>
    <lineage>
        <taxon>Bacteria</taxon>
        <taxon>Pseudomonadati</taxon>
        <taxon>Pseudomonadota</taxon>
        <taxon>Gammaproteobacteria</taxon>
        <taxon>Enterobacterales</taxon>
        <taxon>Enterobacteriaceae</taxon>
        <taxon>Phytobacter</taxon>
    </lineage>
</organism>
<reference evidence="2 3" key="1">
    <citation type="submission" date="2021-12" db="EMBL/GenBank/DDBJ databases">
        <title>Complete genome sequence of Phytobacter diazotrophicus TA9734.</title>
        <authorList>
            <person name="Kubota H."/>
            <person name="Nakayama Y."/>
            <person name="Ariyoshi T."/>
        </authorList>
    </citation>
    <scope>NUCLEOTIDE SEQUENCE [LARGE SCALE GENOMIC DNA]</scope>
    <source>
        <strain evidence="2 3">TA9734</strain>
    </source>
</reference>
<feature type="domain" description="DUF4440" evidence="1">
    <location>
        <begin position="10"/>
        <end position="115"/>
    </location>
</feature>
<evidence type="ECO:0000259" key="1">
    <source>
        <dbReference type="Pfam" id="PF14534"/>
    </source>
</evidence>
<proteinExistence type="predicted"/>
<dbReference type="Gene3D" id="3.10.450.50">
    <property type="match status" value="1"/>
</dbReference>
<evidence type="ECO:0000313" key="2">
    <source>
        <dbReference type="EMBL" id="BDD51169.1"/>
    </source>
</evidence>
<protein>
    <recommendedName>
        <fullName evidence="1">DUF4440 domain-containing protein</fullName>
    </recommendedName>
</protein>
<keyword evidence="3" id="KW-1185">Reference proteome</keyword>
<evidence type="ECO:0000313" key="3">
    <source>
        <dbReference type="Proteomes" id="UP001320460"/>
    </source>
</evidence>
<name>A0ABM7VVE4_9ENTR</name>
<dbReference type="Pfam" id="PF14534">
    <property type="entry name" value="DUF4440"/>
    <property type="match status" value="1"/>
</dbReference>
<dbReference type="Proteomes" id="UP001320460">
    <property type="component" value="Chromosome"/>
</dbReference>
<dbReference type="RefSeq" id="WP_125125677.1">
    <property type="nucleotide sequence ID" value="NZ_AP025334.1"/>
</dbReference>